<name>A0ABV3J7K3_9ACTN</name>
<dbReference type="RefSeq" id="WP_366090528.1">
    <property type="nucleotide sequence ID" value="NZ_JBFASG010000049.1"/>
</dbReference>
<evidence type="ECO:0000256" key="1">
    <source>
        <dbReference type="SAM" id="MobiDB-lite"/>
    </source>
</evidence>
<dbReference type="Proteomes" id="UP001552479">
    <property type="component" value="Unassembled WGS sequence"/>
</dbReference>
<comment type="caution">
    <text evidence="2">The sequence shown here is derived from an EMBL/GenBank/DDBJ whole genome shotgun (WGS) entry which is preliminary data.</text>
</comment>
<feature type="region of interest" description="Disordered" evidence="1">
    <location>
        <begin position="1"/>
        <end position="27"/>
    </location>
</feature>
<evidence type="ECO:0000313" key="2">
    <source>
        <dbReference type="EMBL" id="MEV4927367.1"/>
    </source>
</evidence>
<accession>A0ABV3J7K3</accession>
<evidence type="ECO:0000313" key="3">
    <source>
        <dbReference type="Proteomes" id="UP001552479"/>
    </source>
</evidence>
<protein>
    <submittedName>
        <fullName evidence="2">Uncharacterized protein</fullName>
    </submittedName>
</protein>
<keyword evidence="3" id="KW-1185">Reference proteome</keyword>
<sequence length="71" mass="7904">MSGQQQVEHGVAPEHASGNSRNSGRPDDMSHWCLRCAQLRVRFHGAMRLGRTAEAVALNAEFVRHQQVVHS</sequence>
<reference evidence="2 3" key="1">
    <citation type="submission" date="2024-06" db="EMBL/GenBank/DDBJ databases">
        <title>The Natural Products Discovery Center: Release of the First 8490 Sequenced Strains for Exploring Actinobacteria Biosynthetic Diversity.</title>
        <authorList>
            <person name="Kalkreuter E."/>
            <person name="Kautsar S.A."/>
            <person name="Yang D."/>
            <person name="Bader C.D."/>
            <person name="Teijaro C.N."/>
            <person name="Fluegel L."/>
            <person name="Davis C.M."/>
            <person name="Simpson J.R."/>
            <person name="Lauterbach L."/>
            <person name="Steele A.D."/>
            <person name="Gui C."/>
            <person name="Meng S."/>
            <person name="Li G."/>
            <person name="Viehrig K."/>
            <person name="Ye F."/>
            <person name="Su P."/>
            <person name="Kiefer A.F."/>
            <person name="Nichols A."/>
            <person name="Cepeda A.J."/>
            <person name="Yan W."/>
            <person name="Fan B."/>
            <person name="Jiang Y."/>
            <person name="Adhikari A."/>
            <person name="Zheng C.-J."/>
            <person name="Schuster L."/>
            <person name="Cowan T.M."/>
            <person name="Smanski M.J."/>
            <person name="Chevrette M.G."/>
            <person name="De Carvalho L.P.S."/>
            <person name="Shen B."/>
        </authorList>
    </citation>
    <scope>NUCLEOTIDE SEQUENCE [LARGE SCALE GENOMIC DNA]</scope>
    <source>
        <strain evidence="2 3">NPDC053791</strain>
    </source>
</reference>
<gene>
    <name evidence="2" type="ORF">AB0L03_31940</name>
</gene>
<dbReference type="EMBL" id="JBFASG010000049">
    <property type="protein sequence ID" value="MEV4927367.1"/>
    <property type="molecule type" value="Genomic_DNA"/>
</dbReference>
<proteinExistence type="predicted"/>
<organism evidence="2 3">
    <name type="scientific">Streptomyces roseoverticillatus</name>
    <dbReference type="NCBI Taxonomy" id="66429"/>
    <lineage>
        <taxon>Bacteria</taxon>
        <taxon>Bacillati</taxon>
        <taxon>Actinomycetota</taxon>
        <taxon>Actinomycetes</taxon>
        <taxon>Kitasatosporales</taxon>
        <taxon>Streptomycetaceae</taxon>
        <taxon>Streptomyces</taxon>
    </lineage>
</organism>